<dbReference type="InterPro" id="IPR051044">
    <property type="entry name" value="MAG_DAG_Lipase"/>
</dbReference>
<dbReference type="InterPro" id="IPR022742">
    <property type="entry name" value="Hydrolase_4"/>
</dbReference>
<dbReference type="EMBL" id="KU202447">
    <property type="protein sequence ID" value="ANH22684.1"/>
    <property type="molecule type" value="Genomic_DNA"/>
</dbReference>
<sequence length="278" mass="30509">MDAGTKKKAQKNREVARLLWLHGFGDHCSNYDDVFILLANQGITVHAFDQRGQGRSIHGPSDKGRTGPAETMLSDVTDFIRALPATGVAQFLGGHSMGGAEVLLWASRAPADVKASIRGYLVEAPMLRLHPSLQPSNSIVWAMRALAKIVPNWQIVQSPSADRVSRDKRVQEKVAKQDAAVATLSSIVNTFLWTGELDQGLCDLSARETASKGLWIGHGDEDRVTSFDAARDYYARSGVKDKTFVTYTGCLHVIHQEPDPEKNRLVQDMASWISSRAV</sequence>
<reference evidence="2" key="1">
    <citation type="journal article" date="2016" name="BMC Genomics">
        <title>Genome sequence and comparative analysis of clavicipitaceous insect-pathogenic fungus Aschersonia badia with Metarhizium spp.</title>
        <authorList>
            <person name="Agrawal Y."/>
            <person name="Narwani T."/>
            <person name="Subramanian S."/>
        </authorList>
    </citation>
    <scope>NUCLEOTIDE SEQUENCE</scope>
    <source>
        <strain evidence="2">MTCC 10142</strain>
    </source>
</reference>
<feature type="domain" description="Serine aminopeptidase S33" evidence="1">
    <location>
        <begin position="16"/>
        <end position="259"/>
    </location>
</feature>
<dbReference type="InterPro" id="IPR029058">
    <property type="entry name" value="AB_hydrolase_fold"/>
</dbReference>
<proteinExistence type="predicted"/>
<dbReference type="Pfam" id="PF12146">
    <property type="entry name" value="Hydrolase_4"/>
    <property type="match status" value="1"/>
</dbReference>
<dbReference type="PANTHER" id="PTHR11614">
    <property type="entry name" value="PHOSPHOLIPASE-RELATED"/>
    <property type="match status" value="1"/>
</dbReference>
<organism evidence="2">
    <name type="scientific">Hypocrella siamensis</name>
    <dbReference type="NCBI Taxonomy" id="696354"/>
    <lineage>
        <taxon>Eukaryota</taxon>
        <taxon>Fungi</taxon>
        <taxon>Dikarya</taxon>
        <taxon>Ascomycota</taxon>
        <taxon>Pezizomycotina</taxon>
        <taxon>Sordariomycetes</taxon>
        <taxon>Hypocreomycetidae</taxon>
        <taxon>Hypocreales</taxon>
        <taxon>Clavicipitaceae</taxon>
        <taxon>Hypocrella</taxon>
    </lineage>
</organism>
<dbReference type="Gene3D" id="3.40.50.1820">
    <property type="entry name" value="alpha/beta hydrolase"/>
    <property type="match status" value="1"/>
</dbReference>
<evidence type="ECO:0000313" key="2">
    <source>
        <dbReference type="EMBL" id="ANH22684.1"/>
    </source>
</evidence>
<evidence type="ECO:0000259" key="1">
    <source>
        <dbReference type="Pfam" id="PF12146"/>
    </source>
</evidence>
<dbReference type="AlphaFoldDB" id="A0A173G9F6"/>
<accession>A0A173G9F6</accession>
<dbReference type="SUPFAM" id="SSF53474">
    <property type="entry name" value="alpha/beta-Hydrolases"/>
    <property type="match status" value="1"/>
</dbReference>
<feature type="non-terminal residue" evidence="2">
    <location>
        <position position="278"/>
    </location>
</feature>
<name>A0A173G9F6_9HYPO</name>
<protein>
    <recommendedName>
        <fullName evidence="1">Serine aminopeptidase S33 domain-containing protein</fullName>
    </recommendedName>
</protein>